<evidence type="ECO:0000313" key="7">
    <source>
        <dbReference type="Proteomes" id="UP000325273"/>
    </source>
</evidence>
<dbReference type="SUPFAM" id="SSF53098">
    <property type="entry name" value="Ribonuclease H-like"/>
    <property type="match status" value="1"/>
</dbReference>
<keyword evidence="2" id="KW-0815">Transposition</keyword>
<comment type="function">
    <text evidence="1">Involved in the transposition of the insertion sequence.</text>
</comment>
<dbReference type="GO" id="GO:0015074">
    <property type="term" value="P:DNA integration"/>
    <property type="evidence" value="ECO:0007669"/>
    <property type="project" value="InterPro"/>
</dbReference>
<dbReference type="EMBL" id="VTUZ01000057">
    <property type="protein sequence ID" value="KAA0998527.1"/>
    <property type="molecule type" value="Genomic_DNA"/>
</dbReference>
<dbReference type="Gene3D" id="3.30.420.10">
    <property type="entry name" value="Ribonuclease H-like superfamily/Ribonuclease H"/>
    <property type="match status" value="1"/>
</dbReference>
<dbReference type="PANTHER" id="PTHR35528">
    <property type="entry name" value="BLL1675 PROTEIN"/>
    <property type="match status" value="1"/>
</dbReference>
<evidence type="ECO:0000256" key="2">
    <source>
        <dbReference type="ARBA" id="ARBA00022578"/>
    </source>
</evidence>
<comment type="caution">
    <text evidence="6">The sequence shown here is derived from an EMBL/GenBank/DDBJ whole genome shotgun (WGS) entry which is preliminary data.</text>
</comment>
<reference evidence="6 7" key="1">
    <citation type="submission" date="2019-08" db="EMBL/GenBank/DDBJ databases">
        <title>Paraburkholderia sp. DCY113.</title>
        <authorList>
            <person name="Kang J."/>
        </authorList>
    </citation>
    <scope>NUCLEOTIDE SEQUENCE [LARGE SCALE GENOMIC DNA]</scope>
    <source>
        <strain evidence="6 7">DCY113</strain>
    </source>
</reference>
<name>A0A5B0G545_9BURK</name>
<dbReference type="InterPro" id="IPR001584">
    <property type="entry name" value="Integrase_cat-core"/>
</dbReference>
<keyword evidence="3" id="KW-0238">DNA-binding</keyword>
<dbReference type="AlphaFoldDB" id="A0A5B0G545"/>
<dbReference type="GO" id="GO:0032196">
    <property type="term" value="P:transposition"/>
    <property type="evidence" value="ECO:0007669"/>
    <property type="project" value="UniProtKB-KW"/>
</dbReference>
<evidence type="ECO:0000256" key="3">
    <source>
        <dbReference type="ARBA" id="ARBA00023125"/>
    </source>
</evidence>
<gene>
    <name evidence="6" type="ORF">FVF58_44415</name>
</gene>
<dbReference type="InterPro" id="IPR052183">
    <property type="entry name" value="IS_Transposase"/>
</dbReference>
<dbReference type="InterPro" id="IPR047930">
    <property type="entry name" value="Transpos_IS6"/>
</dbReference>
<evidence type="ECO:0000259" key="5">
    <source>
        <dbReference type="PROSITE" id="PS50994"/>
    </source>
</evidence>
<dbReference type="GO" id="GO:0006310">
    <property type="term" value="P:DNA recombination"/>
    <property type="evidence" value="ECO:0007669"/>
    <property type="project" value="UniProtKB-KW"/>
</dbReference>
<dbReference type="InterPro" id="IPR036397">
    <property type="entry name" value="RNaseH_sf"/>
</dbReference>
<dbReference type="RefSeq" id="WP_149675936.1">
    <property type="nucleotide sequence ID" value="NZ_VTUZ01000057.1"/>
</dbReference>
<organism evidence="6 7">
    <name type="scientific">Paraburkholderia panacisoli</name>
    <dbReference type="NCBI Taxonomy" id="2603818"/>
    <lineage>
        <taxon>Bacteria</taxon>
        <taxon>Pseudomonadati</taxon>
        <taxon>Pseudomonadota</taxon>
        <taxon>Betaproteobacteria</taxon>
        <taxon>Burkholderiales</taxon>
        <taxon>Burkholderiaceae</taxon>
        <taxon>Paraburkholderia</taxon>
    </lineage>
</organism>
<dbReference type="NCBIfam" id="NF033587">
    <property type="entry name" value="transpos_IS6"/>
    <property type="match status" value="1"/>
</dbReference>
<dbReference type="Proteomes" id="UP000325273">
    <property type="component" value="Unassembled WGS sequence"/>
</dbReference>
<evidence type="ECO:0000256" key="4">
    <source>
        <dbReference type="ARBA" id="ARBA00023172"/>
    </source>
</evidence>
<keyword evidence="7" id="KW-1185">Reference proteome</keyword>
<accession>A0A5B0G545</accession>
<dbReference type="PROSITE" id="PS50994">
    <property type="entry name" value="INTEGRASE"/>
    <property type="match status" value="1"/>
</dbReference>
<dbReference type="Pfam" id="PF13610">
    <property type="entry name" value="DDE_Tnp_IS240"/>
    <property type="match status" value="1"/>
</dbReference>
<protein>
    <submittedName>
        <fullName evidence="6">IS6 family transposase</fullName>
    </submittedName>
</protein>
<dbReference type="PANTHER" id="PTHR35528:SF3">
    <property type="entry name" value="BLL1675 PROTEIN"/>
    <property type="match status" value="1"/>
</dbReference>
<proteinExistence type="predicted"/>
<sequence>MSRLKSLDGLFAGRHFDRDVIILCVRWYLRYKLSLRDLVEMMAERGSSLAHTTIMRWVMRFTPEFVKCWNRFGIPTGRSWRVDETYLKIRGKWVYLYRAVDRAGQTVDFMLRAKRDVSAAKAFFRKAIKHQGQPPETITLDGYAASHRAVREMKADGLLPEHTKVRSSKYLNNLVEQDHRNIKSRTNVMLGFKRFRSAATTIAGIELMHRIRKGQFNLSIPGPKDAVVPAVWNAVLSDR</sequence>
<evidence type="ECO:0000313" key="6">
    <source>
        <dbReference type="EMBL" id="KAA0998527.1"/>
    </source>
</evidence>
<keyword evidence="4" id="KW-0233">DNA recombination</keyword>
<evidence type="ECO:0000256" key="1">
    <source>
        <dbReference type="ARBA" id="ARBA00002286"/>
    </source>
</evidence>
<feature type="domain" description="Integrase catalytic" evidence="5">
    <location>
        <begin position="71"/>
        <end position="231"/>
    </location>
</feature>
<dbReference type="GO" id="GO:0003677">
    <property type="term" value="F:DNA binding"/>
    <property type="evidence" value="ECO:0007669"/>
    <property type="project" value="UniProtKB-KW"/>
</dbReference>
<dbReference type="InterPro" id="IPR032874">
    <property type="entry name" value="DDE_dom"/>
</dbReference>
<dbReference type="InterPro" id="IPR012337">
    <property type="entry name" value="RNaseH-like_sf"/>
</dbReference>